<dbReference type="RefSeq" id="WP_343963384.1">
    <property type="nucleotide sequence ID" value="NZ_BAAAHK010000001.1"/>
</dbReference>
<evidence type="ECO:0000256" key="1">
    <source>
        <dbReference type="ARBA" id="ARBA00001964"/>
    </source>
</evidence>
<dbReference type="PROSITE" id="PS00187">
    <property type="entry name" value="TPP_ENZYMES"/>
    <property type="match status" value="1"/>
</dbReference>
<evidence type="ECO:0000313" key="10">
    <source>
        <dbReference type="Proteomes" id="UP001500542"/>
    </source>
</evidence>
<dbReference type="InterPro" id="IPR012001">
    <property type="entry name" value="Thiamin_PyroP_enz_TPP-bd_dom"/>
</dbReference>
<dbReference type="InterPro" id="IPR029035">
    <property type="entry name" value="DHS-like_NAD/FAD-binding_dom"/>
</dbReference>
<evidence type="ECO:0000313" key="9">
    <source>
        <dbReference type="EMBL" id="GAA0922521.1"/>
    </source>
</evidence>
<dbReference type="PANTHER" id="PTHR18968">
    <property type="entry name" value="THIAMINE PYROPHOSPHATE ENZYMES"/>
    <property type="match status" value="1"/>
</dbReference>
<comment type="similarity">
    <text evidence="2 4">Belongs to the TPP enzyme family.</text>
</comment>
<dbReference type="Proteomes" id="UP001500542">
    <property type="component" value="Unassembled WGS sequence"/>
</dbReference>
<dbReference type="InterPro" id="IPR011766">
    <property type="entry name" value="TPP_enzyme_TPP-bd"/>
</dbReference>
<dbReference type="Pfam" id="PF02776">
    <property type="entry name" value="TPP_enzyme_N"/>
    <property type="match status" value="1"/>
</dbReference>
<keyword evidence="10" id="KW-1185">Reference proteome</keyword>
<dbReference type="Pfam" id="PF00205">
    <property type="entry name" value="TPP_enzyme_M"/>
    <property type="match status" value="1"/>
</dbReference>
<feature type="domain" description="Thiamine pyrophosphate enzyme TPP-binding" evidence="7">
    <location>
        <begin position="432"/>
        <end position="567"/>
    </location>
</feature>
<organism evidence="9 10">
    <name type="scientific">Kribbella koreensis</name>
    <dbReference type="NCBI Taxonomy" id="57909"/>
    <lineage>
        <taxon>Bacteria</taxon>
        <taxon>Bacillati</taxon>
        <taxon>Actinomycetota</taxon>
        <taxon>Actinomycetes</taxon>
        <taxon>Propionibacteriales</taxon>
        <taxon>Kribbellaceae</taxon>
        <taxon>Kribbella</taxon>
    </lineage>
</organism>
<feature type="domain" description="Thiamine pyrophosphate enzyme central" evidence="6">
    <location>
        <begin position="198"/>
        <end position="322"/>
    </location>
</feature>
<dbReference type="Gene3D" id="3.40.50.1220">
    <property type="entry name" value="TPP-binding domain"/>
    <property type="match status" value="1"/>
</dbReference>
<dbReference type="Gene3D" id="3.40.50.970">
    <property type="match status" value="2"/>
</dbReference>
<protein>
    <submittedName>
        <fullName evidence="9">5-guanidino-2-oxopentanoate decarboxylase</fullName>
    </submittedName>
</protein>
<proteinExistence type="inferred from homology"/>
<dbReference type="Pfam" id="PF02775">
    <property type="entry name" value="TPP_enzyme_C"/>
    <property type="match status" value="1"/>
</dbReference>
<evidence type="ECO:0000259" key="7">
    <source>
        <dbReference type="Pfam" id="PF02775"/>
    </source>
</evidence>
<dbReference type="CDD" id="cd07035">
    <property type="entry name" value="TPP_PYR_POX_like"/>
    <property type="match status" value="1"/>
</dbReference>
<evidence type="ECO:0000259" key="8">
    <source>
        <dbReference type="Pfam" id="PF02776"/>
    </source>
</evidence>
<accession>A0ABN1P4C4</accession>
<dbReference type="SUPFAM" id="SSF52467">
    <property type="entry name" value="DHS-like NAD/FAD-binding domain"/>
    <property type="match status" value="1"/>
</dbReference>
<keyword evidence="3 4" id="KW-0786">Thiamine pyrophosphate</keyword>
<feature type="domain" description="Thiamine pyrophosphate enzyme N-terminal TPP-binding" evidence="8">
    <location>
        <begin position="6"/>
        <end position="120"/>
    </location>
</feature>
<comment type="cofactor">
    <cofactor evidence="1">
        <name>thiamine diphosphate</name>
        <dbReference type="ChEBI" id="CHEBI:58937"/>
    </cofactor>
</comment>
<gene>
    <name evidence="9" type="ORF">GCM10009554_00130</name>
</gene>
<evidence type="ECO:0000256" key="2">
    <source>
        <dbReference type="ARBA" id="ARBA00007812"/>
    </source>
</evidence>
<dbReference type="PANTHER" id="PTHR18968:SF13">
    <property type="entry name" value="ACETOLACTATE SYNTHASE CATALYTIC SUBUNIT, MITOCHONDRIAL"/>
    <property type="match status" value="1"/>
</dbReference>
<dbReference type="EMBL" id="BAAAHK010000001">
    <property type="protein sequence ID" value="GAA0922521.1"/>
    <property type="molecule type" value="Genomic_DNA"/>
</dbReference>
<evidence type="ECO:0000256" key="3">
    <source>
        <dbReference type="ARBA" id="ARBA00023052"/>
    </source>
</evidence>
<dbReference type="SUPFAM" id="SSF52518">
    <property type="entry name" value="Thiamin diphosphate-binding fold (THDP-binding)"/>
    <property type="match status" value="2"/>
</dbReference>
<evidence type="ECO:0000256" key="4">
    <source>
        <dbReference type="RuleBase" id="RU362132"/>
    </source>
</evidence>
<evidence type="ECO:0000259" key="6">
    <source>
        <dbReference type="Pfam" id="PF00205"/>
    </source>
</evidence>
<comment type="caution">
    <text evidence="9">The sequence shown here is derived from an EMBL/GenBank/DDBJ whole genome shotgun (WGS) entry which is preliminary data.</text>
</comment>
<sequence>MAEVVTGGAAVIDGLVANGVRHVFGIPGTHNLELYRYLPASGIKHIVTRHEQGAGYAADGYARVTGGPGVLITTSGPGITNAITALATSYADSVPTLAISPGPPRGTVGKDIGWLHELKNQQGALDAVCDRSIRVENADELPETIADIFTGFHTRRPRPVHLEIPVDVLEGEWVRRTATAPSSPAPAALDSVALGNIIIALTQSVKPLLIVGGGARGAGEQIRTLAAAGVPVLTTVNGKGILDETDPLSLGASIRLAAAHQAVSEADLVIAIGTELGDSDLWGGVLQAAKVIRIDVDPAQLQKNLSADLTVTGDAGRVLQAIVTDSLFTKARVAERPDPTTIASRPEAEQGIAPAQAAARPKAETFAGRAEAGTGAGRWEVGHIAGWRKAILAEAAKDAGPWAEIQRVLAEALPADTVIAGDSSQVTYYGTVHYWPFTPGNRLLYPTGYATLGYGLPAAIGAKIAAPERAVVGLFGDGAAMFTVQELVTATELKLALPIVVADNGGYAEIREQMVDRGIAPQAVDLYQPDLPALARAIGAYGVEATIDTLGALTAEALTAGRPTLIHLAIERSHA</sequence>
<dbReference type="InterPro" id="IPR029061">
    <property type="entry name" value="THDP-binding"/>
</dbReference>
<reference evidence="9 10" key="1">
    <citation type="journal article" date="2019" name="Int. J. Syst. Evol. Microbiol.">
        <title>The Global Catalogue of Microorganisms (GCM) 10K type strain sequencing project: providing services to taxonomists for standard genome sequencing and annotation.</title>
        <authorList>
            <consortium name="The Broad Institute Genomics Platform"/>
            <consortium name="The Broad Institute Genome Sequencing Center for Infectious Disease"/>
            <person name="Wu L."/>
            <person name="Ma J."/>
        </authorList>
    </citation>
    <scope>NUCLEOTIDE SEQUENCE [LARGE SCALE GENOMIC DNA]</scope>
    <source>
        <strain evidence="9 10">JCM 10977</strain>
    </source>
</reference>
<dbReference type="InterPro" id="IPR000399">
    <property type="entry name" value="TPP-bd_CS"/>
</dbReference>
<dbReference type="InterPro" id="IPR045229">
    <property type="entry name" value="TPP_enz"/>
</dbReference>
<feature type="region of interest" description="Disordered" evidence="5">
    <location>
        <begin position="337"/>
        <end position="357"/>
    </location>
</feature>
<name>A0ABN1P4C4_9ACTN</name>
<dbReference type="CDD" id="cd00568">
    <property type="entry name" value="TPP_enzymes"/>
    <property type="match status" value="1"/>
</dbReference>
<dbReference type="InterPro" id="IPR012000">
    <property type="entry name" value="Thiamin_PyroP_enz_cen_dom"/>
</dbReference>
<evidence type="ECO:0000256" key="5">
    <source>
        <dbReference type="SAM" id="MobiDB-lite"/>
    </source>
</evidence>